<dbReference type="PROSITE" id="PS01162">
    <property type="entry name" value="QOR_ZETA_CRYSTAL"/>
    <property type="match status" value="1"/>
</dbReference>
<dbReference type="Gene3D" id="3.40.50.720">
    <property type="entry name" value="NAD(P)-binding Rossmann-like Domain"/>
    <property type="match status" value="1"/>
</dbReference>
<comment type="caution">
    <text evidence="7">The sequence shown here is derived from an EMBL/GenBank/DDBJ whole genome shotgun (WGS) entry which is preliminary data.</text>
</comment>
<dbReference type="RefSeq" id="WP_265263473.1">
    <property type="nucleotide sequence ID" value="NZ_JAIHOM010000020.1"/>
</dbReference>
<keyword evidence="3" id="KW-0963">Cytoplasm</keyword>
<dbReference type="Pfam" id="PF13602">
    <property type="entry name" value="ADH_zinc_N_2"/>
    <property type="match status" value="1"/>
</dbReference>
<sequence>MQAILMTEAGSPDVLTLQEIPQPTPTHPQQLLIRLHAAGVNPIDTKLRQRGTFYPDQMPAVLGCDGAGVVEAVGSGVTNFAPGDEVYFCAGGLGKQGTGNYAEYAVVEEHYVAPKPRSLSFAEAAAAPLVLITAWEALYDRGRLTAGQKVLIQAGAGGVGHVAIQLAKLKGAQVATTVSSPDKERLVRQLGADLPIVYTQSSVSQVIEQWTEGKGVDLGFDTVGGKVFYETFPCVKNYGDVVTLLEPNYQEGNLKVARQRNHRISLELMLTPMLQGLVEAQRYHGEILKQCSEWFDQGRLKLHLSQTFPLAEASAAHHVIEKGSTMGKIALMVSRP</sequence>
<organism evidence="7 8">
    <name type="scientific">Spirulina subsalsa FACHB-351</name>
    <dbReference type="NCBI Taxonomy" id="234711"/>
    <lineage>
        <taxon>Bacteria</taxon>
        <taxon>Bacillati</taxon>
        <taxon>Cyanobacteriota</taxon>
        <taxon>Cyanophyceae</taxon>
        <taxon>Spirulinales</taxon>
        <taxon>Spirulinaceae</taxon>
        <taxon>Spirulina</taxon>
    </lineage>
</organism>
<evidence type="ECO:0000259" key="6">
    <source>
        <dbReference type="SMART" id="SM00829"/>
    </source>
</evidence>
<reference evidence="7 8" key="1">
    <citation type="submission" date="2021-08" db="EMBL/GenBank/DDBJ databases">
        <title>Draft genome sequence of Spirulina subsalsa with high tolerance to salinity and hype-accumulation of phycocyanin.</title>
        <authorList>
            <person name="Pei H."/>
            <person name="Jiang L."/>
        </authorList>
    </citation>
    <scope>NUCLEOTIDE SEQUENCE [LARGE SCALE GENOMIC DNA]</scope>
    <source>
        <strain evidence="7 8">FACHB-351</strain>
    </source>
</reference>
<evidence type="ECO:0000256" key="4">
    <source>
        <dbReference type="ARBA" id="ARBA00022857"/>
    </source>
</evidence>
<evidence type="ECO:0000313" key="8">
    <source>
        <dbReference type="Proteomes" id="UP001526426"/>
    </source>
</evidence>
<dbReference type="Gene3D" id="3.90.180.10">
    <property type="entry name" value="Medium-chain alcohol dehydrogenases, catalytic domain"/>
    <property type="match status" value="1"/>
</dbReference>
<dbReference type="SUPFAM" id="SSF50129">
    <property type="entry name" value="GroES-like"/>
    <property type="match status" value="1"/>
</dbReference>
<dbReference type="PANTHER" id="PTHR44154">
    <property type="entry name" value="QUINONE OXIDOREDUCTASE"/>
    <property type="match status" value="1"/>
</dbReference>
<dbReference type="Pfam" id="PF08240">
    <property type="entry name" value="ADH_N"/>
    <property type="match status" value="1"/>
</dbReference>
<evidence type="ECO:0000256" key="5">
    <source>
        <dbReference type="ARBA" id="ARBA00022884"/>
    </source>
</evidence>
<dbReference type="InterPro" id="IPR051603">
    <property type="entry name" value="Zinc-ADH_QOR/CCCR"/>
</dbReference>
<dbReference type="PANTHER" id="PTHR44154:SF1">
    <property type="entry name" value="QUINONE OXIDOREDUCTASE"/>
    <property type="match status" value="1"/>
</dbReference>
<dbReference type="InterPro" id="IPR020843">
    <property type="entry name" value="ER"/>
</dbReference>
<feature type="domain" description="Enoyl reductase (ER)" evidence="6">
    <location>
        <begin position="10"/>
        <end position="331"/>
    </location>
</feature>
<dbReference type="CDD" id="cd08272">
    <property type="entry name" value="MDR6"/>
    <property type="match status" value="1"/>
</dbReference>
<dbReference type="InterPro" id="IPR002364">
    <property type="entry name" value="Quin_OxRdtase/zeta-crystal_CS"/>
</dbReference>
<dbReference type="EMBL" id="JAIHOM010000020">
    <property type="protein sequence ID" value="MCW6035760.1"/>
    <property type="molecule type" value="Genomic_DNA"/>
</dbReference>
<dbReference type="InterPro" id="IPR036291">
    <property type="entry name" value="NAD(P)-bd_dom_sf"/>
</dbReference>
<keyword evidence="5" id="KW-0694">RNA-binding</keyword>
<accession>A0ABT3L2Q8</accession>
<dbReference type="SMART" id="SM00829">
    <property type="entry name" value="PKS_ER"/>
    <property type="match status" value="1"/>
</dbReference>
<evidence type="ECO:0000256" key="3">
    <source>
        <dbReference type="ARBA" id="ARBA00022490"/>
    </source>
</evidence>
<keyword evidence="8" id="KW-1185">Reference proteome</keyword>
<protein>
    <submittedName>
        <fullName evidence="7">Zinc-dependent alcohol dehydrogenase family protein</fullName>
    </submittedName>
</protein>
<gene>
    <name evidence="7" type="ORF">K4A83_05660</name>
</gene>
<name>A0ABT3L2Q8_9CYAN</name>
<comment type="subunit">
    <text evidence="2">Homotetramer.</text>
</comment>
<dbReference type="InterPro" id="IPR011032">
    <property type="entry name" value="GroES-like_sf"/>
</dbReference>
<keyword evidence="4" id="KW-0521">NADP</keyword>
<evidence type="ECO:0000313" key="7">
    <source>
        <dbReference type="EMBL" id="MCW6035760.1"/>
    </source>
</evidence>
<dbReference type="Proteomes" id="UP001526426">
    <property type="component" value="Unassembled WGS sequence"/>
</dbReference>
<dbReference type="SUPFAM" id="SSF51735">
    <property type="entry name" value="NAD(P)-binding Rossmann-fold domains"/>
    <property type="match status" value="1"/>
</dbReference>
<evidence type="ECO:0000256" key="2">
    <source>
        <dbReference type="ARBA" id="ARBA00011881"/>
    </source>
</evidence>
<dbReference type="InterPro" id="IPR013154">
    <property type="entry name" value="ADH-like_N"/>
</dbReference>
<comment type="subcellular location">
    <subcellularLocation>
        <location evidence="1">Cytoplasm</location>
    </subcellularLocation>
</comment>
<evidence type="ECO:0000256" key="1">
    <source>
        <dbReference type="ARBA" id="ARBA00004496"/>
    </source>
</evidence>
<proteinExistence type="predicted"/>